<dbReference type="GO" id="GO:0003700">
    <property type="term" value="F:DNA-binding transcription factor activity"/>
    <property type="evidence" value="ECO:0007669"/>
    <property type="project" value="InterPro"/>
</dbReference>
<dbReference type="InterPro" id="IPR011006">
    <property type="entry name" value="CheY-like_superfamily"/>
</dbReference>
<dbReference type="SMART" id="SM00028">
    <property type="entry name" value="TPR"/>
    <property type="match status" value="5"/>
</dbReference>
<evidence type="ECO:0000313" key="19">
    <source>
        <dbReference type="Proteomes" id="UP000475249"/>
    </source>
</evidence>
<accession>A0A6L9EF05</accession>
<dbReference type="FunFam" id="3.30.565.10:FF:000037">
    <property type="entry name" value="Hybrid sensor histidine kinase/response regulator"/>
    <property type="match status" value="1"/>
</dbReference>
<evidence type="ECO:0000256" key="4">
    <source>
        <dbReference type="ARBA" id="ARBA00022679"/>
    </source>
</evidence>
<reference evidence="18 19" key="1">
    <citation type="submission" date="2020-01" db="EMBL/GenBank/DDBJ databases">
        <title>Bacteria diversity of Porities sp.</title>
        <authorList>
            <person name="Wang G."/>
        </authorList>
    </citation>
    <scope>NUCLEOTIDE SEQUENCE [LARGE SCALE GENOMIC DNA]</scope>
    <source>
        <strain evidence="18 19">R33</strain>
    </source>
</reference>
<dbReference type="PROSITE" id="PS50110">
    <property type="entry name" value="RESPONSE_REGULATORY"/>
    <property type="match status" value="1"/>
</dbReference>
<dbReference type="CDD" id="cd17574">
    <property type="entry name" value="REC_OmpR"/>
    <property type="match status" value="1"/>
</dbReference>
<feature type="domain" description="Histidine kinase" evidence="16">
    <location>
        <begin position="435"/>
        <end position="649"/>
    </location>
</feature>
<dbReference type="Gene3D" id="1.10.10.60">
    <property type="entry name" value="Homeodomain-like"/>
    <property type="match status" value="2"/>
</dbReference>
<keyword evidence="11" id="KW-0804">Transcription</keyword>
<keyword evidence="3 12" id="KW-0597">Phosphoprotein</keyword>
<organism evidence="18 19">
    <name type="scientific">Poritiphilus flavus</name>
    <dbReference type="NCBI Taxonomy" id="2697053"/>
    <lineage>
        <taxon>Bacteria</taxon>
        <taxon>Pseudomonadati</taxon>
        <taxon>Bacteroidota</taxon>
        <taxon>Flavobacteriia</taxon>
        <taxon>Flavobacteriales</taxon>
        <taxon>Flavobacteriaceae</taxon>
        <taxon>Poritiphilus</taxon>
    </lineage>
</organism>
<evidence type="ECO:0000313" key="18">
    <source>
        <dbReference type="EMBL" id="NAS13325.1"/>
    </source>
</evidence>
<dbReference type="SUPFAM" id="SSF52172">
    <property type="entry name" value="CheY-like"/>
    <property type="match status" value="1"/>
</dbReference>
<name>A0A6L9EF05_9FLAO</name>
<dbReference type="PROSITE" id="PS00041">
    <property type="entry name" value="HTH_ARAC_FAMILY_1"/>
    <property type="match status" value="1"/>
</dbReference>
<keyword evidence="14" id="KW-0175">Coiled coil</keyword>
<dbReference type="PROSITE" id="PS50005">
    <property type="entry name" value="TPR"/>
    <property type="match status" value="3"/>
</dbReference>
<protein>
    <recommendedName>
        <fullName evidence="2">histidine kinase</fullName>
        <ecNumber evidence="2">2.7.13.3</ecNumber>
    </recommendedName>
</protein>
<keyword evidence="9" id="KW-0805">Transcription regulation</keyword>
<dbReference type="Gene3D" id="1.25.40.10">
    <property type="entry name" value="Tetratricopeptide repeat domain"/>
    <property type="match status" value="1"/>
</dbReference>
<evidence type="ECO:0000256" key="2">
    <source>
        <dbReference type="ARBA" id="ARBA00012438"/>
    </source>
</evidence>
<dbReference type="SUPFAM" id="SSF48452">
    <property type="entry name" value="TPR-like"/>
    <property type="match status" value="1"/>
</dbReference>
<evidence type="ECO:0000256" key="10">
    <source>
        <dbReference type="ARBA" id="ARBA00023125"/>
    </source>
</evidence>
<feature type="coiled-coil region" evidence="14">
    <location>
        <begin position="789"/>
        <end position="816"/>
    </location>
</feature>
<dbReference type="InterPro" id="IPR011990">
    <property type="entry name" value="TPR-like_helical_dom_sf"/>
</dbReference>
<dbReference type="AlphaFoldDB" id="A0A6L9EF05"/>
<dbReference type="PANTHER" id="PTHR43547:SF2">
    <property type="entry name" value="HYBRID SIGNAL TRANSDUCTION HISTIDINE KINASE C"/>
    <property type="match status" value="1"/>
</dbReference>
<evidence type="ECO:0000256" key="9">
    <source>
        <dbReference type="ARBA" id="ARBA00023015"/>
    </source>
</evidence>
<proteinExistence type="predicted"/>
<dbReference type="EC" id="2.7.13.3" evidence="2"/>
<keyword evidence="4" id="KW-0808">Transferase</keyword>
<evidence type="ECO:0000256" key="8">
    <source>
        <dbReference type="ARBA" id="ARBA00023012"/>
    </source>
</evidence>
<dbReference type="InterPro" id="IPR036097">
    <property type="entry name" value="HisK_dim/P_sf"/>
</dbReference>
<dbReference type="InterPro" id="IPR003594">
    <property type="entry name" value="HATPase_dom"/>
</dbReference>
<dbReference type="FunFam" id="1.10.287.130:FF:000045">
    <property type="entry name" value="Two-component system sensor histidine kinase/response regulator"/>
    <property type="match status" value="1"/>
</dbReference>
<sequence>MGVELKIYFRSKVCSWMSKTIPGRYLALCLVLLSVPSSLLAQSSIDSLKTLLEQSATDTSRVSLLNELGEVYTYSSTDSALLYTREALTIAEDIDFADGVARSQAQLSRIFRFQGNYPEALDSGFEALMYYKNTDRKAETASVLTNLGGVYFRLQDYPKALDYYQESLQICQELRDEIGQASQFVGLGLVYENMFEYDKALDYYLKALTINRINDVPLNTAINLVNIGDLYLNINEFDKALPYFKESLEINRKIHNQQGVASVTRHLAQLYQKTGELDKSTEFASTSLEVARQIGRKVIVAEVSLILSENYASLRDYKKALEYSRMHTQYNDSLYDATRLRELSSLENKYEVQQKEQELKIQDQTIALLNRDSKIDRLWRNILAGGLLAIGVLGFVVYKFQRLKNRKNAQLLATQQTVTQKLQELDKAKSRFFANVSHEFRTPLTLIKGPIEQLAEHPKQQLSRENLSMIQRNTERLLELVNQLLDLSRLDAGNLKLEKTEADIFGFLRAVASSFDSHAAKRQISYKTQIPEFSLQTSFDKDKLEKVIYNLLSNAFKFSNSGSEVVLKANQSGDQLKILVEDSGRGIKPEQLPYIFDRFYRADDDTESQGTGIGLGLTKELIALMGGQISVQSEFGRGSVFNVELPLTPLGGEPLLDEIKKSKPPLIKSLPFPELQEMDGEDKPTVLLTEDHKDMRRYVSEVLSGSYRVLEAKDGSQGLKKALANSPDLIITDLMMPEMDGMQFCKLVKSNIITSHIPVIMLTAKSGTEHKIHGLETGADDYLTKPFEADELMARVKNLILQRKRLRESYANLKTHIHPKGITVNSIDENFLERVHKLLEIRYMDPDFGVPQFHKAMAMSRAQFHRKIRALCNETPGALLRNFRLKRAAQLLSQDADHISRIAYGVGFNSLSYFTKCFKDFYGVAPSLYQAEYPLNS</sequence>
<dbReference type="PANTHER" id="PTHR43547">
    <property type="entry name" value="TWO-COMPONENT HISTIDINE KINASE"/>
    <property type="match status" value="1"/>
</dbReference>
<dbReference type="CDD" id="cd00082">
    <property type="entry name" value="HisKA"/>
    <property type="match status" value="1"/>
</dbReference>
<dbReference type="PROSITE" id="PS50293">
    <property type="entry name" value="TPR_REGION"/>
    <property type="match status" value="1"/>
</dbReference>
<evidence type="ECO:0000256" key="7">
    <source>
        <dbReference type="ARBA" id="ARBA00022840"/>
    </source>
</evidence>
<dbReference type="PROSITE" id="PS01124">
    <property type="entry name" value="HTH_ARAC_FAMILY_2"/>
    <property type="match status" value="1"/>
</dbReference>
<dbReference type="GO" id="GO:0043565">
    <property type="term" value="F:sequence-specific DNA binding"/>
    <property type="evidence" value="ECO:0007669"/>
    <property type="project" value="InterPro"/>
</dbReference>
<feature type="domain" description="HTH araC/xylS-type" evidence="15">
    <location>
        <begin position="833"/>
        <end position="932"/>
    </location>
</feature>
<keyword evidence="10" id="KW-0238">DNA-binding</keyword>
<dbReference type="Gene3D" id="1.10.287.130">
    <property type="match status" value="1"/>
</dbReference>
<dbReference type="GO" id="GO:0005524">
    <property type="term" value="F:ATP binding"/>
    <property type="evidence" value="ECO:0007669"/>
    <property type="project" value="UniProtKB-KW"/>
</dbReference>
<dbReference type="EMBL" id="WXYO01000006">
    <property type="protein sequence ID" value="NAS13325.1"/>
    <property type="molecule type" value="Genomic_DNA"/>
</dbReference>
<dbReference type="SMART" id="SM00448">
    <property type="entry name" value="REC"/>
    <property type="match status" value="1"/>
</dbReference>
<dbReference type="Pfam" id="PF02518">
    <property type="entry name" value="HATPase_c"/>
    <property type="match status" value="1"/>
</dbReference>
<keyword evidence="6" id="KW-0418">Kinase</keyword>
<feature type="repeat" description="TPR" evidence="13">
    <location>
        <begin position="221"/>
        <end position="254"/>
    </location>
</feature>
<dbReference type="SUPFAM" id="SSF55874">
    <property type="entry name" value="ATPase domain of HSP90 chaperone/DNA topoisomerase II/histidine kinase"/>
    <property type="match status" value="1"/>
</dbReference>
<feature type="domain" description="Response regulatory" evidence="17">
    <location>
        <begin position="685"/>
        <end position="800"/>
    </location>
</feature>
<dbReference type="SMART" id="SM00387">
    <property type="entry name" value="HATPase_c"/>
    <property type="match status" value="1"/>
</dbReference>
<evidence type="ECO:0000256" key="14">
    <source>
        <dbReference type="SAM" id="Coils"/>
    </source>
</evidence>
<keyword evidence="5" id="KW-0547">Nucleotide-binding</keyword>
<dbReference type="InterPro" id="IPR001789">
    <property type="entry name" value="Sig_transdc_resp-reg_receiver"/>
</dbReference>
<keyword evidence="8" id="KW-0902">Two-component regulatory system</keyword>
<dbReference type="InterPro" id="IPR004358">
    <property type="entry name" value="Sig_transdc_His_kin-like_C"/>
</dbReference>
<dbReference type="PRINTS" id="PR00344">
    <property type="entry name" value="BCTRLSENSOR"/>
</dbReference>
<evidence type="ECO:0000259" key="17">
    <source>
        <dbReference type="PROSITE" id="PS50110"/>
    </source>
</evidence>
<dbReference type="InterPro" id="IPR018062">
    <property type="entry name" value="HTH_AraC-typ_CS"/>
</dbReference>
<dbReference type="GO" id="GO:0000155">
    <property type="term" value="F:phosphorelay sensor kinase activity"/>
    <property type="evidence" value="ECO:0007669"/>
    <property type="project" value="InterPro"/>
</dbReference>
<feature type="repeat" description="TPR" evidence="13">
    <location>
        <begin position="141"/>
        <end position="174"/>
    </location>
</feature>
<evidence type="ECO:0000259" key="16">
    <source>
        <dbReference type="PROSITE" id="PS50109"/>
    </source>
</evidence>
<evidence type="ECO:0000256" key="3">
    <source>
        <dbReference type="ARBA" id="ARBA00022553"/>
    </source>
</evidence>
<gene>
    <name evidence="18" type="ORF">GTQ38_15005</name>
</gene>
<feature type="repeat" description="TPR" evidence="13">
    <location>
        <begin position="181"/>
        <end position="214"/>
    </location>
</feature>
<comment type="catalytic activity">
    <reaction evidence="1">
        <text>ATP + protein L-histidine = ADP + protein N-phospho-L-histidine.</text>
        <dbReference type="EC" id="2.7.13.3"/>
    </reaction>
</comment>
<comment type="caution">
    <text evidence="18">The sequence shown here is derived from an EMBL/GenBank/DDBJ whole genome shotgun (WGS) entry which is preliminary data.</text>
</comment>
<dbReference type="SMART" id="SM00342">
    <property type="entry name" value="HTH_ARAC"/>
    <property type="match status" value="1"/>
</dbReference>
<evidence type="ECO:0000256" key="1">
    <source>
        <dbReference type="ARBA" id="ARBA00000085"/>
    </source>
</evidence>
<evidence type="ECO:0000256" key="6">
    <source>
        <dbReference type="ARBA" id="ARBA00022777"/>
    </source>
</evidence>
<dbReference type="InterPro" id="IPR019734">
    <property type="entry name" value="TPR_rpt"/>
</dbReference>
<dbReference type="SMART" id="SM00388">
    <property type="entry name" value="HisKA"/>
    <property type="match status" value="1"/>
</dbReference>
<dbReference type="RefSeq" id="WP_161436362.1">
    <property type="nucleotide sequence ID" value="NZ_WXYO01000006.1"/>
</dbReference>
<dbReference type="InterPro" id="IPR005467">
    <property type="entry name" value="His_kinase_dom"/>
</dbReference>
<evidence type="ECO:0000256" key="12">
    <source>
        <dbReference type="PROSITE-ProRule" id="PRU00169"/>
    </source>
</evidence>
<dbReference type="InterPro" id="IPR009057">
    <property type="entry name" value="Homeodomain-like_sf"/>
</dbReference>
<keyword evidence="13" id="KW-0802">TPR repeat</keyword>
<evidence type="ECO:0000256" key="5">
    <source>
        <dbReference type="ARBA" id="ARBA00022741"/>
    </source>
</evidence>
<evidence type="ECO:0000259" key="15">
    <source>
        <dbReference type="PROSITE" id="PS01124"/>
    </source>
</evidence>
<dbReference type="Pfam" id="PF13424">
    <property type="entry name" value="TPR_12"/>
    <property type="match status" value="1"/>
</dbReference>
<evidence type="ECO:0000256" key="13">
    <source>
        <dbReference type="PROSITE-ProRule" id="PRU00339"/>
    </source>
</evidence>
<keyword evidence="19" id="KW-1185">Reference proteome</keyword>
<dbReference type="Pfam" id="PF00512">
    <property type="entry name" value="HisKA"/>
    <property type="match status" value="1"/>
</dbReference>
<dbReference type="Proteomes" id="UP000475249">
    <property type="component" value="Unassembled WGS sequence"/>
</dbReference>
<evidence type="ECO:0000256" key="11">
    <source>
        <dbReference type="ARBA" id="ARBA00023163"/>
    </source>
</evidence>
<dbReference type="Pfam" id="PF00072">
    <property type="entry name" value="Response_reg"/>
    <property type="match status" value="1"/>
</dbReference>
<dbReference type="InterPro" id="IPR036890">
    <property type="entry name" value="HATPase_C_sf"/>
</dbReference>
<dbReference type="Pfam" id="PF13181">
    <property type="entry name" value="TPR_8"/>
    <property type="match status" value="1"/>
</dbReference>
<dbReference type="SUPFAM" id="SSF46689">
    <property type="entry name" value="Homeodomain-like"/>
    <property type="match status" value="1"/>
</dbReference>
<dbReference type="Gene3D" id="3.40.50.2300">
    <property type="match status" value="1"/>
</dbReference>
<keyword evidence="7" id="KW-0067">ATP-binding</keyword>
<dbReference type="PROSITE" id="PS50109">
    <property type="entry name" value="HIS_KIN"/>
    <property type="match status" value="1"/>
</dbReference>
<dbReference type="InterPro" id="IPR003661">
    <property type="entry name" value="HisK_dim/P_dom"/>
</dbReference>
<dbReference type="Pfam" id="PF12833">
    <property type="entry name" value="HTH_18"/>
    <property type="match status" value="1"/>
</dbReference>
<dbReference type="InterPro" id="IPR018060">
    <property type="entry name" value="HTH_AraC"/>
</dbReference>
<dbReference type="SUPFAM" id="SSF47384">
    <property type="entry name" value="Homodimeric domain of signal transducing histidine kinase"/>
    <property type="match status" value="1"/>
</dbReference>
<dbReference type="Gene3D" id="3.30.565.10">
    <property type="entry name" value="Histidine kinase-like ATPase, C-terminal domain"/>
    <property type="match status" value="1"/>
</dbReference>
<feature type="modified residue" description="4-aspartylphosphate" evidence="12">
    <location>
        <position position="733"/>
    </location>
</feature>